<feature type="repeat" description="ANK" evidence="3">
    <location>
        <begin position="150"/>
        <end position="180"/>
    </location>
</feature>
<dbReference type="PANTHER" id="PTHR24198:SF165">
    <property type="entry name" value="ANKYRIN REPEAT-CONTAINING PROTEIN-RELATED"/>
    <property type="match status" value="1"/>
</dbReference>
<evidence type="ECO:0000256" key="3">
    <source>
        <dbReference type="PROSITE-ProRule" id="PRU00023"/>
    </source>
</evidence>
<dbReference type="PANTHER" id="PTHR24198">
    <property type="entry name" value="ANKYRIN REPEAT AND PROTEIN KINASE DOMAIN-CONTAINING PROTEIN"/>
    <property type="match status" value="1"/>
</dbReference>
<keyword evidence="2 3" id="KW-0040">ANK repeat</keyword>
<reference evidence="4" key="1">
    <citation type="journal article" date="2023" name="Mol. Phylogenet. Evol.">
        <title>Genome-scale phylogeny and comparative genomics of the fungal order Sordariales.</title>
        <authorList>
            <person name="Hensen N."/>
            <person name="Bonometti L."/>
            <person name="Westerberg I."/>
            <person name="Brannstrom I.O."/>
            <person name="Guillou S."/>
            <person name="Cros-Aarteil S."/>
            <person name="Calhoun S."/>
            <person name="Haridas S."/>
            <person name="Kuo A."/>
            <person name="Mondo S."/>
            <person name="Pangilinan J."/>
            <person name="Riley R."/>
            <person name="LaButti K."/>
            <person name="Andreopoulos B."/>
            <person name="Lipzen A."/>
            <person name="Chen C."/>
            <person name="Yan M."/>
            <person name="Daum C."/>
            <person name="Ng V."/>
            <person name="Clum A."/>
            <person name="Steindorff A."/>
            <person name="Ohm R.A."/>
            <person name="Martin F."/>
            <person name="Silar P."/>
            <person name="Natvig D.O."/>
            <person name="Lalanne C."/>
            <person name="Gautier V."/>
            <person name="Ament-Velasquez S.L."/>
            <person name="Kruys A."/>
            <person name="Hutchinson M.I."/>
            <person name="Powell A.J."/>
            <person name="Barry K."/>
            <person name="Miller A.N."/>
            <person name="Grigoriev I.V."/>
            <person name="Debuchy R."/>
            <person name="Gladieux P."/>
            <person name="Hiltunen Thoren M."/>
            <person name="Johannesson H."/>
        </authorList>
    </citation>
    <scope>NUCLEOTIDE SEQUENCE</scope>
    <source>
        <strain evidence="4">CBS 990.96</strain>
    </source>
</reference>
<dbReference type="SUPFAM" id="SSF48403">
    <property type="entry name" value="Ankyrin repeat"/>
    <property type="match status" value="1"/>
</dbReference>
<comment type="caution">
    <text evidence="4">The sequence shown here is derived from an EMBL/GenBank/DDBJ whole genome shotgun (WGS) entry which is preliminary data.</text>
</comment>
<dbReference type="AlphaFoldDB" id="A0AAN7BXF0"/>
<evidence type="ECO:0000313" key="5">
    <source>
        <dbReference type="Proteomes" id="UP001301958"/>
    </source>
</evidence>
<name>A0AAN7BXF0_9PEZI</name>
<evidence type="ECO:0000256" key="2">
    <source>
        <dbReference type="ARBA" id="ARBA00023043"/>
    </source>
</evidence>
<dbReference type="PROSITE" id="PS50297">
    <property type="entry name" value="ANK_REP_REGION"/>
    <property type="match status" value="2"/>
</dbReference>
<keyword evidence="1" id="KW-0677">Repeat</keyword>
<evidence type="ECO:0000313" key="4">
    <source>
        <dbReference type="EMBL" id="KAK4231340.1"/>
    </source>
</evidence>
<dbReference type="InterPro" id="IPR036770">
    <property type="entry name" value="Ankyrin_rpt-contain_sf"/>
</dbReference>
<organism evidence="4 5">
    <name type="scientific">Podospora fimiseda</name>
    <dbReference type="NCBI Taxonomy" id="252190"/>
    <lineage>
        <taxon>Eukaryota</taxon>
        <taxon>Fungi</taxon>
        <taxon>Dikarya</taxon>
        <taxon>Ascomycota</taxon>
        <taxon>Pezizomycotina</taxon>
        <taxon>Sordariomycetes</taxon>
        <taxon>Sordariomycetidae</taxon>
        <taxon>Sordariales</taxon>
        <taxon>Podosporaceae</taxon>
        <taxon>Podospora</taxon>
    </lineage>
</organism>
<dbReference type="EMBL" id="MU865293">
    <property type="protein sequence ID" value="KAK4231340.1"/>
    <property type="molecule type" value="Genomic_DNA"/>
</dbReference>
<proteinExistence type="predicted"/>
<sequence length="180" mass="19776">MVAALKTEYETEYEGIFHKLLSYGYKPGWGTLKILSQTNNLTLAKILIDDQSLGLSRQTLERVGERLEEAIFDDEETDHCPLTVAVIDNNPDMLRLLLRTDLNIDDTDGLNRGDTNRSAFQRAVENGNLELMEILLKAGADVNVPTAIDRGATALQLTAIKGHLGIAKALLDRGANLSAQ</sequence>
<protein>
    <submittedName>
        <fullName evidence="4">Ankyrin repeat-containing domain protein</fullName>
    </submittedName>
</protein>
<feature type="repeat" description="ANK" evidence="3">
    <location>
        <begin position="115"/>
        <end position="147"/>
    </location>
</feature>
<dbReference type="Pfam" id="PF12796">
    <property type="entry name" value="Ank_2"/>
    <property type="match status" value="1"/>
</dbReference>
<dbReference type="Proteomes" id="UP001301958">
    <property type="component" value="Unassembled WGS sequence"/>
</dbReference>
<gene>
    <name evidence="4" type="ORF">QBC38DRAFT_451356</name>
</gene>
<reference evidence="4" key="2">
    <citation type="submission" date="2023-05" db="EMBL/GenBank/DDBJ databases">
        <authorList>
            <consortium name="Lawrence Berkeley National Laboratory"/>
            <person name="Steindorff A."/>
            <person name="Hensen N."/>
            <person name="Bonometti L."/>
            <person name="Westerberg I."/>
            <person name="Brannstrom I.O."/>
            <person name="Guillou S."/>
            <person name="Cros-Aarteil S."/>
            <person name="Calhoun S."/>
            <person name="Haridas S."/>
            <person name="Kuo A."/>
            <person name="Mondo S."/>
            <person name="Pangilinan J."/>
            <person name="Riley R."/>
            <person name="Labutti K."/>
            <person name="Andreopoulos B."/>
            <person name="Lipzen A."/>
            <person name="Chen C."/>
            <person name="Yanf M."/>
            <person name="Daum C."/>
            <person name="Ng V."/>
            <person name="Clum A."/>
            <person name="Ohm R."/>
            <person name="Martin F."/>
            <person name="Silar P."/>
            <person name="Natvig D."/>
            <person name="Lalanne C."/>
            <person name="Gautier V."/>
            <person name="Ament-Velasquez S.L."/>
            <person name="Kruys A."/>
            <person name="Hutchinson M.I."/>
            <person name="Powell A.J."/>
            <person name="Barry K."/>
            <person name="Miller A.N."/>
            <person name="Grigoriev I.V."/>
            <person name="Debuchy R."/>
            <person name="Gladieux P."/>
            <person name="Thoren M.H."/>
            <person name="Johannesson H."/>
        </authorList>
    </citation>
    <scope>NUCLEOTIDE SEQUENCE</scope>
    <source>
        <strain evidence="4">CBS 990.96</strain>
    </source>
</reference>
<dbReference type="SMART" id="SM00248">
    <property type="entry name" value="ANK"/>
    <property type="match status" value="3"/>
</dbReference>
<dbReference type="PROSITE" id="PS50088">
    <property type="entry name" value="ANK_REPEAT"/>
    <property type="match status" value="2"/>
</dbReference>
<keyword evidence="5" id="KW-1185">Reference proteome</keyword>
<dbReference type="Gene3D" id="1.25.40.20">
    <property type="entry name" value="Ankyrin repeat-containing domain"/>
    <property type="match status" value="1"/>
</dbReference>
<accession>A0AAN7BXF0</accession>
<evidence type="ECO:0000256" key="1">
    <source>
        <dbReference type="ARBA" id="ARBA00022737"/>
    </source>
</evidence>
<dbReference type="InterPro" id="IPR002110">
    <property type="entry name" value="Ankyrin_rpt"/>
</dbReference>